<feature type="compositionally biased region" description="Polar residues" evidence="1">
    <location>
        <begin position="15"/>
        <end position="24"/>
    </location>
</feature>
<reference evidence="2" key="1">
    <citation type="journal article" date="2014" name="Int. J. Syst. Evol. Microbiol.">
        <title>Complete genome sequence of Corynebacterium casei LMG S-19264T (=DSM 44701T), isolated from a smear-ripened cheese.</title>
        <authorList>
            <consortium name="US DOE Joint Genome Institute (JGI-PGF)"/>
            <person name="Walter F."/>
            <person name="Albersmeier A."/>
            <person name="Kalinowski J."/>
            <person name="Ruckert C."/>
        </authorList>
    </citation>
    <scope>NUCLEOTIDE SEQUENCE</scope>
    <source>
        <strain evidence="2">JCM 15759</strain>
    </source>
</reference>
<reference evidence="2" key="2">
    <citation type="submission" date="2020-09" db="EMBL/GenBank/DDBJ databases">
        <authorList>
            <person name="Sun Q."/>
            <person name="Ohkuma M."/>
        </authorList>
    </citation>
    <scope>NUCLEOTIDE SEQUENCE</scope>
    <source>
        <strain evidence="2">JCM 15759</strain>
    </source>
</reference>
<evidence type="ECO:0000313" key="2">
    <source>
        <dbReference type="EMBL" id="GGM26788.1"/>
    </source>
</evidence>
<evidence type="ECO:0000313" key="3">
    <source>
        <dbReference type="Proteomes" id="UP000656367"/>
    </source>
</evidence>
<dbReference type="RefSeq" id="WP_188851281.1">
    <property type="nucleotide sequence ID" value="NZ_BMON01000001.1"/>
</dbReference>
<dbReference type="Proteomes" id="UP000656367">
    <property type="component" value="Unassembled WGS sequence"/>
</dbReference>
<accession>A0A830FIL6</accession>
<sequence length="176" mass="19323">MSEDIFASEGATAEAVTTSQNAPSSPVPTPFLEISPERGQFLRFLNRVAKGTESGIPIYMDLRDANGDPLPTNSSLFLAIEPSGHETTMRVSEALKNISQYNQLTVNEQRNADNVDSVKIELQNPEGLPNGGQPTDKIDVRDIDKLYLLLDSPAQIDHSNSEIYIDSNAVEKHGRR</sequence>
<name>A0A830FIL6_HALAR</name>
<dbReference type="Gene3D" id="2.60.120.1180">
    <property type="match status" value="1"/>
</dbReference>
<proteinExistence type="predicted"/>
<evidence type="ECO:0000256" key="1">
    <source>
        <dbReference type="SAM" id="MobiDB-lite"/>
    </source>
</evidence>
<gene>
    <name evidence="2" type="ORF">GCM10009006_05330</name>
</gene>
<feature type="region of interest" description="Disordered" evidence="1">
    <location>
        <begin position="1"/>
        <end position="28"/>
    </location>
</feature>
<dbReference type="OrthoDB" id="183780at2157"/>
<dbReference type="EMBL" id="BMON01000001">
    <property type="protein sequence ID" value="GGM26788.1"/>
    <property type="molecule type" value="Genomic_DNA"/>
</dbReference>
<organism evidence="2 3">
    <name type="scientific">Haloarcula argentinensis</name>
    <dbReference type="NCBI Taxonomy" id="43776"/>
    <lineage>
        <taxon>Archaea</taxon>
        <taxon>Methanobacteriati</taxon>
        <taxon>Methanobacteriota</taxon>
        <taxon>Stenosarchaea group</taxon>
        <taxon>Halobacteria</taxon>
        <taxon>Halobacteriales</taxon>
        <taxon>Haloarculaceae</taxon>
        <taxon>Haloarcula</taxon>
    </lineage>
</organism>
<dbReference type="AlphaFoldDB" id="A0A830FIL6"/>
<protein>
    <submittedName>
        <fullName evidence="2">Uncharacterized protein</fullName>
    </submittedName>
</protein>
<comment type="caution">
    <text evidence="2">The sequence shown here is derived from an EMBL/GenBank/DDBJ whole genome shotgun (WGS) entry which is preliminary data.</text>
</comment>